<reference evidence="5" key="1">
    <citation type="submission" date="2022-12" db="EMBL/GenBank/DDBJ databases">
        <title>Draft genome assemblies for two species of Escallonia (Escalloniales).</title>
        <authorList>
            <person name="Chanderbali A."/>
            <person name="Dervinis C."/>
            <person name="Anghel I."/>
            <person name="Soltis D."/>
            <person name="Soltis P."/>
            <person name="Zapata F."/>
        </authorList>
    </citation>
    <scope>NUCLEOTIDE SEQUENCE</scope>
    <source>
        <strain evidence="5">UCBG64.0493</strain>
        <tissue evidence="5">Leaf</tissue>
    </source>
</reference>
<evidence type="ECO:0000256" key="4">
    <source>
        <dbReference type="SAM" id="MobiDB-lite"/>
    </source>
</evidence>
<dbReference type="GO" id="GO:0006412">
    <property type="term" value="P:translation"/>
    <property type="evidence" value="ECO:0007669"/>
    <property type="project" value="InterPro"/>
</dbReference>
<evidence type="ECO:0008006" key="7">
    <source>
        <dbReference type="Google" id="ProtNLM"/>
    </source>
</evidence>
<name>A0AA88VBA8_9ASTE</name>
<organism evidence="5 6">
    <name type="scientific">Escallonia herrerae</name>
    <dbReference type="NCBI Taxonomy" id="1293975"/>
    <lineage>
        <taxon>Eukaryota</taxon>
        <taxon>Viridiplantae</taxon>
        <taxon>Streptophyta</taxon>
        <taxon>Embryophyta</taxon>
        <taxon>Tracheophyta</taxon>
        <taxon>Spermatophyta</taxon>
        <taxon>Magnoliopsida</taxon>
        <taxon>eudicotyledons</taxon>
        <taxon>Gunneridae</taxon>
        <taxon>Pentapetalae</taxon>
        <taxon>asterids</taxon>
        <taxon>campanulids</taxon>
        <taxon>Escalloniales</taxon>
        <taxon>Escalloniaceae</taxon>
        <taxon>Escallonia</taxon>
    </lineage>
</organism>
<keyword evidence="3" id="KW-0687">Ribonucleoprotein</keyword>
<dbReference type="InterPro" id="IPR023626">
    <property type="entry name" value="Ribosomal_eL39_dom_sf"/>
</dbReference>
<evidence type="ECO:0000313" key="6">
    <source>
        <dbReference type="Proteomes" id="UP001188597"/>
    </source>
</evidence>
<keyword evidence="2" id="KW-0689">Ribosomal protein</keyword>
<feature type="non-terminal residue" evidence="5">
    <location>
        <position position="321"/>
    </location>
</feature>
<feature type="compositionally biased region" description="Low complexity" evidence="4">
    <location>
        <begin position="245"/>
        <end position="261"/>
    </location>
</feature>
<dbReference type="AlphaFoldDB" id="A0AA88VBA8"/>
<dbReference type="PROSITE" id="PS00051">
    <property type="entry name" value="RIBOSOMAL_L39E"/>
    <property type="match status" value="1"/>
</dbReference>
<dbReference type="InterPro" id="IPR000077">
    <property type="entry name" value="Ribosomal_eL39"/>
</dbReference>
<evidence type="ECO:0000256" key="1">
    <source>
        <dbReference type="ARBA" id="ARBA00009339"/>
    </source>
</evidence>
<dbReference type="HAMAP" id="MF_00629">
    <property type="entry name" value="Ribosomal_eL39"/>
    <property type="match status" value="1"/>
</dbReference>
<sequence>PSHKTFIIKKKLAKKMRQNRPIPHWIRLRTDNTIRYNAKRRHWRRTKLGSNMRLAATVNVFSNELTKLGHETYALDFDGRGVMGLYDTATAIVDGPSTHQPCTKRCLRLQEDSDSEPEVIPVPTRCGTHSSNKPSSREVLSAITPAQTVGDPFPSTSAQTIPRTNVSNKPSSRDVLSATTPAQTVGDPFPSISAQTIPVFNHFYVPLPTTISECIHVPSTYCLNVATLNRANFTIQTDFTTHPLSSPLAPSAPTSSSVPSFSLPPPPPSSNPGPSMPLPQSSDLGPFMPLPPFENLQSPLNDFSNLNFDVFLNIDNSSLFD</sequence>
<comment type="similarity">
    <text evidence="1">Belongs to the eukaryotic ribosomal protein eL39 family.</text>
</comment>
<accession>A0AA88VBA8</accession>
<evidence type="ECO:0000256" key="3">
    <source>
        <dbReference type="ARBA" id="ARBA00023274"/>
    </source>
</evidence>
<feature type="region of interest" description="Disordered" evidence="4">
    <location>
        <begin position="245"/>
        <end position="284"/>
    </location>
</feature>
<dbReference type="Proteomes" id="UP001188597">
    <property type="component" value="Unassembled WGS sequence"/>
</dbReference>
<evidence type="ECO:0000256" key="2">
    <source>
        <dbReference type="ARBA" id="ARBA00022980"/>
    </source>
</evidence>
<dbReference type="EMBL" id="JAVXUP010002111">
    <property type="protein sequence ID" value="KAK3005576.1"/>
    <property type="molecule type" value="Genomic_DNA"/>
</dbReference>
<dbReference type="PANTHER" id="PTHR19970">
    <property type="entry name" value="RIBOSOMAL PROTEIN L39E"/>
    <property type="match status" value="1"/>
</dbReference>
<dbReference type="Pfam" id="PF00832">
    <property type="entry name" value="Ribosomal_L39"/>
    <property type="match status" value="1"/>
</dbReference>
<dbReference type="GO" id="GO:0003735">
    <property type="term" value="F:structural constituent of ribosome"/>
    <property type="evidence" value="ECO:0007669"/>
    <property type="project" value="InterPro"/>
</dbReference>
<feature type="region of interest" description="Disordered" evidence="4">
    <location>
        <begin position="147"/>
        <end position="174"/>
    </location>
</feature>
<comment type="caution">
    <text evidence="5">The sequence shown here is derived from an EMBL/GenBank/DDBJ whole genome shotgun (WGS) entry which is preliminary data.</text>
</comment>
<dbReference type="GO" id="GO:0022625">
    <property type="term" value="C:cytosolic large ribosomal subunit"/>
    <property type="evidence" value="ECO:0007669"/>
    <property type="project" value="TreeGrafter"/>
</dbReference>
<feature type="compositionally biased region" description="Pro residues" evidence="4">
    <location>
        <begin position="262"/>
        <end position="277"/>
    </location>
</feature>
<dbReference type="PANTHER" id="PTHR19970:SF0">
    <property type="entry name" value="LARGE RIBOSOMAL SUBUNIT PROTEIN EL39"/>
    <property type="match status" value="1"/>
</dbReference>
<keyword evidence="6" id="KW-1185">Reference proteome</keyword>
<evidence type="ECO:0000313" key="5">
    <source>
        <dbReference type="EMBL" id="KAK3005576.1"/>
    </source>
</evidence>
<proteinExistence type="inferred from homology"/>
<dbReference type="InterPro" id="IPR020083">
    <property type="entry name" value="Ribosomal_eL39_CS"/>
</dbReference>
<feature type="compositionally biased region" description="Polar residues" evidence="4">
    <location>
        <begin position="154"/>
        <end position="170"/>
    </location>
</feature>
<gene>
    <name evidence="5" type="ORF">RJ639_016410</name>
</gene>
<dbReference type="Gene3D" id="1.10.1620.10">
    <property type="entry name" value="Ribosomal protein L39e"/>
    <property type="match status" value="1"/>
</dbReference>
<dbReference type="FunFam" id="1.10.1620.10:FF:000001">
    <property type="entry name" value="60S ribosomal protein-like L39"/>
    <property type="match status" value="1"/>
</dbReference>
<dbReference type="SUPFAM" id="SSF48662">
    <property type="entry name" value="Ribosomal protein L39e"/>
    <property type="match status" value="1"/>
</dbReference>
<protein>
    <recommendedName>
        <fullName evidence="7">60S ribosomal protein L39</fullName>
    </recommendedName>
</protein>